<evidence type="ECO:0000313" key="2">
    <source>
        <dbReference type="Proteomes" id="UP000031938"/>
    </source>
</evidence>
<dbReference type="Proteomes" id="UP000031938">
    <property type="component" value="Unassembled WGS sequence"/>
</dbReference>
<name>A0A0C2RUP0_9BACL</name>
<protein>
    <submittedName>
        <fullName evidence="1">Uncharacterized protein</fullName>
    </submittedName>
</protein>
<proteinExistence type="predicted"/>
<comment type="caution">
    <text evidence="1">The sequence shown here is derived from an EMBL/GenBank/DDBJ whole genome shotgun (WGS) entry which is preliminary data.</text>
</comment>
<dbReference type="EMBL" id="JXRP01000018">
    <property type="protein sequence ID" value="KIL45454.1"/>
    <property type="molecule type" value="Genomic_DNA"/>
</dbReference>
<gene>
    <name evidence="1" type="ORF">KP78_29980</name>
</gene>
<organism evidence="1 2">
    <name type="scientific">Jeotgalibacillus soli</name>
    <dbReference type="NCBI Taxonomy" id="889306"/>
    <lineage>
        <taxon>Bacteria</taxon>
        <taxon>Bacillati</taxon>
        <taxon>Bacillota</taxon>
        <taxon>Bacilli</taxon>
        <taxon>Bacillales</taxon>
        <taxon>Caryophanaceae</taxon>
        <taxon>Jeotgalibacillus</taxon>
    </lineage>
</organism>
<dbReference type="PATRIC" id="fig|889306.3.peg.3009"/>
<dbReference type="STRING" id="889306.KP78_29980"/>
<accession>A0A0C2RUP0</accession>
<evidence type="ECO:0000313" key="1">
    <source>
        <dbReference type="EMBL" id="KIL45454.1"/>
    </source>
</evidence>
<keyword evidence="2" id="KW-1185">Reference proteome</keyword>
<sequence>MIFGLGEKATPITINFEEWLKVIRFPVTKIFGKVNTEERFGHL</sequence>
<dbReference type="AlphaFoldDB" id="A0A0C2RUP0"/>
<reference evidence="1 2" key="1">
    <citation type="submission" date="2015-01" db="EMBL/GenBank/DDBJ databases">
        <title>Genome sequencing of Jeotgalibacillus soli.</title>
        <authorList>
            <person name="Goh K.M."/>
            <person name="Chan K.-G."/>
            <person name="Yaakop A.S."/>
            <person name="Ee R."/>
            <person name="Gan H.M."/>
            <person name="Chan C.S."/>
        </authorList>
    </citation>
    <scope>NUCLEOTIDE SEQUENCE [LARGE SCALE GENOMIC DNA]</scope>
    <source>
        <strain evidence="1 2">P9</strain>
    </source>
</reference>